<dbReference type="OrthoDB" id="6862397at2"/>
<organism evidence="1 2">
    <name type="scientific">Marinomonas fungiae</name>
    <dbReference type="NCBI Taxonomy" id="1137284"/>
    <lineage>
        <taxon>Bacteria</taxon>
        <taxon>Pseudomonadati</taxon>
        <taxon>Pseudomonadota</taxon>
        <taxon>Gammaproteobacteria</taxon>
        <taxon>Oceanospirillales</taxon>
        <taxon>Oceanospirillaceae</taxon>
        <taxon>Marinomonas</taxon>
    </lineage>
</organism>
<dbReference type="EMBL" id="CYHG01000003">
    <property type="protein sequence ID" value="CUB03193.1"/>
    <property type="molecule type" value="Genomic_DNA"/>
</dbReference>
<name>A0A0K6IJC4_9GAMM</name>
<reference evidence="2" key="1">
    <citation type="submission" date="2015-08" db="EMBL/GenBank/DDBJ databases">
        <authorList>
            <person name="Varghese N."/>
        </authorList>
    </citation>
    <scope>NUCLEOTIDE SEQUENCE [LARGE SCALE GENOMIC DNA]</scope>
    <source>
        <strain evidence="2">JCM 18476</strain>
    </source>
</reference>
<evidence type="ECO:0000313" key="1">
    <source>
        <dbReference type="EMBL" id="CUB03193.1"/>
    </source>
</evidence>
<gene>
    <name evidence="1" type="ORF">Ga0061065_10341</name>
</gene>
<proteinExistence type="predicted"/>
<dbReference type="InterPro" id="IPR021312">
    <property type="entry name" value="DUF2889"/>
</dbReference>
<dbReference type="RefSeq" id="WP_055462168.1">
    <property type="nucleotide sequence ID" value="NZ_CYHG01000003.1"/>
</dbReference>
<evidence type="ECO:0008006" key="3">
    <source>
        <dbReference type="Google" id="ProtNLM"/>
    </source>
</evidence>
<dbReference type="STRING" id="1137284.GCA_001418205_01040"/>
<dbReference type="Proteomes" id="UP000182769">
    <property type="component" value="Unassembled WGS sequence"/>
</dbReference>
<protein>
    <recommendedName>
        <fullName evidence="3">DUF2889 domain-containing protein</fullName>
    </recommendedName>
</protein>
<dbReference type="Pfam" id="PF11136">
    <property type="entry name" value="DUF2889"/>
    <property type="match status" value="1"/>
</dbReference>
<accession>A0A0K6IJC4</accession>
<keyword evidence="2" id="KW-1185">Reference proteome</keyword>
<evidence type="ECO:0000313" key="2">
    <source>
        <dbReference type="Proteomes" id="UP000182769"/>
    </source>
</evidence>
<sequence>MTVKRTPLHTRNINIQGYKREDGLWEVEGVLEDTKGYPFSLEDRGLIEIGDFLHRMTLTLVFDDSFTIRDVHAQMHNTPYLDCSGAAPQYRELIGLRIQKGWITDAKTALGRTTSCTHLTEMLPPLATAALQTVRGYKLNYDPDYATGSEERKTVRNTCYGFRDGGRAQQRLWPNATDEQSEA</sequence>
<dbReference type="AlphaFoldDB" id="A0A0K6IJC4"/>